<accession>A0A517VDN5</accession>
<proteinExistence type="predicted"/>
<dbReference type="RefSeq" id="WP_145227716.1">
    <property type="nucleotide sequence ID" value="NZ_CP036343.1"/>
</dbReference>
<dbReference type="KEGG" id="gax:Pan161_27640"/>
<dbReference type="EMBL" id="CP036343">
    <property type="protein sequence ID" value="QDT91109.1"/>
    <property type="molecule type" value="Genomic_DNA"/>
</dbReference>
<dbReference type="AlphaFoldDB" id="A0A517VDN5"/>
<organism evidence="1 2">
    <name type="scientific">Gimesia algae</name>
    <dbReference type="NCBI Taxonomy" id="2527971"/>
    <lineage>
        <taxon>Bacteria</taxon>
        <taxon>Pseudomonadati</taxon>
        <taxon>Planctomycetota</taxon>
        <taxon>Planctomycetia</taxon>
        <taxon>Planctomycetales</taxon>
        <taxon>Planctomycetaceae</taxon>
        <taxon>Gimesia</taxon>
    </lineage>
</organism>
<protein>
    <submittedName>
        <fullName evidence="1">Uncharacterized protein</fullName>
    </submittedName>
</protein>
<gene>
    <name evidence="1" type="ORF">Pan161_27640</name>
</gene>
<sequence>MSQTADNTKYYYYFDVDLRTRQIIGWGTEARGEVEITLTEGFHRVFVSKGQYNKLIKELTAF</sequence>
<keyword evidence="2" id="KW-1185">Reference proteome</keyword>
<name>A0A517VDN5_9PLAN</name>
<reference evidence="1 2" key="1">
    <citation type="submission" date="2019-02" db="EMBL/GenBank/DDBJ databases">
        <title>Deep-cultivation of Planctomycetes and their phenomic and genomic characterization uncovers novel biology.</title>
        <authorList>
            <person name="Wiegand S."/>
            <person name="Jogler M."/>
            <person name="Boedeker C."/>
            <person name="Pinto D."/>
            <person name="Vollmers J."/>
            <person name="Rivas-Marin E."/>
            <person name="Kohn T."/>
            <person name="Peeters S.H."/>
            <person name="Heuer A."/>
            <person name="Rast P."/>
            <person name="Oberbeckmann S."/>
            <person name="Bunk B."/>
            <person name="Jeske O."/>
            <person name="Meyerdierks A."/>
            <person name="Storesund J.E."/>
            <person name="Kallscheuer N."/>
            <person name="Luecker S."/>
            <person name="Lage O.M."/>
            <person name="Pohl T."/>
            <person name="Merkel B.J."/>
            <person name="Hornburger P."/>
            <person name="Mueller R.-W."/>
            <person name="Bruemmer F."/>
            <person name="Labrenz M."/>
            <person name="Spormann A.M."/>
            <person name="Op den Camp H."/>
            <person name="Overmann J."/>
            <person name="Amann R."/>
            <person name="Jetten M.S.M."/>
            <person name="Mascher T."/>
            <person name="Medema M.H."/>
            <person name="Devos D.P."/>
            <person name="Kaster A.-K."/>
            <person name="Ovreas L."/>
            <person name="Rohde M."/>
            <person name="Galperin M.Y."/>
            <person name="Jogler C."/>
        </authorList>
    </citation>
    <scope>NUCLEOTIDE SEQUENCE [LARGE SCALE GENOMIC DNA]</scope>
    <source>
        <strain evidence="1 2">Pan161</strain>
    </source>
</reference>
<evidence type="ECO:0000313" key="2">
    <source>
        <dbReference type="Proteomes" id="UP000316855"/>
    </source>
</evidence>
<dbReference type="OrthoDB" id="7066138at2"/>
<dbReference type="Proteomes" id="UP000316855">
    <property type="component" value="Chromosome"/>
</dbReference>
<evidence type="ECO:0000313" key="1">
    <source>
        <dbReference type="EMBL" id="QDT91109.1"/>
    </source>
</evidence>